<accession>A0A9W7SMT9</accession>
<dbReference type="AlphaFoldDB" id="A0A9W7SMT9"/>
<dbReference type="EMBL" id="RIBY02002172">
    <property type="protein sequence ID" value="KAH9823713.1"/>
    <property type="molecule type" value="Genomic_DNA"/>
</dbReference>
<gene>
    <name evidence="2" type="ORF">Tdes44962_MAKER10246</name>
</gene>
<protein>
    <submittedName>
        <fullName evidence="2">Uncharacterized protein</fullName>
    </submittedName>
</protein>
<keyword evidence="3" id="KW-1185">Reference proteome</keyword>
<comment type="caution">
    <text evidence="2">The sequence shown here is derived from an EMBL/GenBank/DDBJ whole genome shotgun (WGS) entry which is preliminary data.</text>
</comment>
<organism evidence="2 3">
    <name type="scientific">Teratosphaeria destructans</name>
    <dbReference type="NCBI Taxonomy" id="418781"/>
    <lineage>
        <taxon>Eukaryota</taxon>
        <taxon>Fungi</taxon>
        <taxon>Dikarya</taxon>
        <taxon>Ascomycota</taxon>
        <taxon>Pezizomycotina</taxon>
        <taxon>Dothideomycetes</taxon>
        <taxon>Dothideomycetidae</taxon>
        <taxon>Mycosphaerellales</taxon>
        <taxon>Teratosphaeriaceae</taxon>
        <taxon>Teratosphaeria</taxon>
    </lineage>
</organism>
<evidence type="ECO:0000256" key="1">
    <source>
        <dbReference type="SAM" id="MobiDB-lite"/>
    </source>
</evidence>
<proteinExistence type="predicted"/>
<feature type="region of interest" description="Disordered" evidence="1">
    <location>
        <begin position="16"/>
        <end position="53"/>
    </location>
</feature>
<reference evidence="2 3" key="1">
    <citation type="journal article" date="2018" name="IMA Fungus">
        <title>IMA Genome-F 10: Nine draft genome sequences of Claviceps purpurea s.lat., including C. arundinis, C. humidiphila, and C. cf. spartinae, pseudomolecules for the pitch canker pathogen Fusarium circinatum, draft genome of Davidsoniella eucalypti, Grosmannia galeiformis, Quambalaria eucalypti, and Teratosphaeria destructans.</title>
        <authorList>
            <person name="Wingfield B.D."/>
            <person name="Liu M."/>
            <person name="Nguyen H.D."/>
            <person name="Lane F.A."/>
            <person name="Morgan S.W."/>
            <person name="De Vos L."/>
            <person name="Wilken P.M."/>
            <person name="Duong T.A."/>
            <person name="Aylward J."/>
            <person name="Coetzee M.P."/>
            <person name="Dadej K."/>
            <person name="De Beer Z.W."/>
            <person name="Findlay W."/>
            <person name="Havenga M."/>
            <person name="Kolarik M."/>
            <person name="Menzies J.G."/>
            <person name="Naidoo K."/>
            <person name="Pochopski O."/>
            <person name="Shoukouhi P."/>
            <person name="Santana Q.C."/>
            <person name="Seifert K.A."/>
            <person name="Soal N."/>
            <person name="Steenkamp E.T."/>
            <person name="Tatham C.T."/>
            <person name="van der Nest M.A."/>
            <person name="Wingfield M.J."/>
        </authorList>
    </citation>
    <scope>NUCLEOTIDE SEQUENCE [LARGE SCALE GENOMIC DNA]</scope>
    <source>
        <strain evidence="2">CMW44962</strain>
    </source>
</reference>
<sequence>MDLDEASLARLRQDAGAAAGKMRSLSDVFGPSSVGSVRRVDGREGGGEEGEGR</sequence>
<evidence type="ECO:0000313" key="2">
    <source>
        <dbReference type="EMBL" id="KAH9823713.1"/>
    </source>
</evidence>
<name>A0A9W7SMT9_9PEZI</name>
<evidence type="ECO:0000313" key="3">
    <source>
        <dbReference type="Proteomes" id="UP001138500"/>
    </source>
</evidence>
<reference evidence="2 3" key="2">
    <citation type="journal article" date="2021" name="Curr. Genet.">
        <title>Genetic response to nitrogen starvation in the aggressive Eucalyptus foliar pathogen Teratosphaeria destructans.</title>
        <authorList>
            <person name="Havenga M."/>
            <person name="Wingfield B.D."/>
            <person name="Wingfield M.J."/>
            <person name="Dreyer L.L."/>
            <person name="Roets F."/>
            <person name="Aylward J."/>
        </authorList>
    </citation>
    <scope>NUCLEOTIDE SEQUENCE [LARGE SCALE GENOMIC DNA]</scope>
    <source>
        <strain evidence="2">CMW44962</strain>
    </source>
</reference>
<dbReference type="Proteomes" id="UP001138500">
    <property type="component" value="Unassembled WGS sequence"/>
</dbReference>
<feature type="compositionally biased region" description="Basic and acidic residues" evidence="1">
    <location>
        <begin position="38"/>
        <end position="53"/>
    </location>
</feature>